<dbReference type="PANTHER" id="PTHR43162:SF1">
    <property type="entry name" value="PRESTALK A DIFFERENTIATION PROTEIN A"/>
    <property type="match status" value="1"/>
</dbReference>
<proteinExistence type="predicted"/>
<feature type="domain" description="NAD(P)-binding" evidence="1">
    <location>
        <begin position="9"/>
        <end position="115"/>
    </location>
</feature>
<name>A0A9D1UV65_9MICC</name>
<sequence length="289" mass="31459">MRIAVTTPNGNVGRHLTRMLVRAGVDPLLLMRDPSRLHEDLRPHVDVAAADSWDRDQIVAATPDVDAIYWVNPPSETGDPLADHARAADSIVAAVRANGISKVVFQSSVGAEKRHGAGDIDGLAATELALDQLDADICHLRCGYFTSNLFFLIDALRAGHLETVLPLDAPMGWVAPRDIAEVAATVLLNPSWHRRRVQAVHGPEDLTWAQVAEILSEELARAVSVTRIHDDEMRRQYLEAGMPAPLAEAMLGMSTGLRDGFVPEQQRSVTSTTPTSLRTWVHAELATAL</sequence>
<reference evidence="2" key="1">
    <citation type="journal article" date="2021" name="PeerJ">
        <title>Extensive microbial diversity within the chicken gut microbiome revealed by metagenomics and culture.</title>
        <authorList>
            <person name="Gilroy R."/>
            <person name="Ravi A."/>
            <person name="Getino M."/>
            <person name="Pursley I."/>
            <person name="Horton D.L."/>
            <person name="Alikhan N.F."/>
            <person name="Baker D."/>
            <person name="Gharbi K."/>
            <person name="Hall N."/>
            <person name="Watson M."/>
            <person name="Adriaenssens E.M."/>
            <person name="Foster-Nyarko E."/>
            <person name="Jarju S."/>
            <person name="Secka A."/>
            <person name="Antonio M."/>
            <person name="Oren A."/>
            <person name="Chaudhuri R.R."/>
            <person name="La Ragione R."/>
            <person name="Hildebrand F."/>
            <person name="Pallen M.J."/>
        </authorList>
    </citation>
    <scope>NUCLEOTIDE SEQUENCE</scope>
    <source>
        <strain evidence="2">ChiHejej3B27-3195</strain>
    </source>
</reference>
<protein>
    <submittedName>
        <fullName evidence="2">NAD(P)H-binding protein</fullName>
    </submittedName>
</protein>
<dbReference type="SUPFAM" id="SSF51735">
    <property type="entry name" value="NAD(P)-binding Rossmann-fold domains"/>
    <property type="match status" value="1"/>
</dbReference>
<gene>
    <name evidence="2" type="ORF">H9871_12340</name>
</gene>
<organism evidence="2 3">
    <name type="scientific">Candidatus Nesterenkonia stercoripullorum</name>
    <dbReference type="NCBI Taxonomy" id="2838701"/>
    <lineage>
        <taxon>Bacteria</taxon>
        <taxon>Bacillati</taxon>
        <taxon>Actinomycetota</taxon>
        <taxon>Actinomycetes</taxon>
        <taxon>Micrococcales</taxon>
        <taxon>Micrococcaceae</taxon>
        <taxon>Nesterenkonia</taxon>
    </lineage>
</organism>
<dbReference type="Gene3D" id="3.40.50.720">
    <property type="entry name" value="NAD(P)-binding Rossmann-like Domain"/>
    <property type="match status" value="1"/>
</dbReference>
<dbReference type="InterPro" id="IPR036291">
    <property type="entry name" value="NAD(P)-bd_dom_sf"/>
</dbReference>
<dbReference type="InterPro" id="IPR051604">
    <property type="entry name" value="Ergot_Alk_Oxidoreductase"/>
</dbReference>
<dbReference type="InterPro" id="IPR016040">
    <property type="entry name" value="NAD(P)-bd_dom"/>
</dbReference>
<evidence type="ECO:0000259" key="1">
    <source>
        <dbReference type="Pfam" id="PF13460"/>
    </source>
</evidence>
<reference evidence="2" key="2">
    <citation type="submission" date="2021-04" db="EMBL/GenBank/DDBJ databases">
        <authorList>
            <person name="Gilroy R."/>
        </authorList>
    </citation>
    <scope>NUCLEOTIDE SEQUENCE</scope>
    <source>
        <strain evidence="2">ChiHejej3B27-3195</strain>
    </source>
</reference>
<dbReference type="Gene3D" id="3.90.25.10">
    <property type="entry name" value="UDP-galactose 4-epimerase, domain 1"/>
    <property type="match status" value="1"/>
</dbReference>
<accession>A0A9D1UV65</accession>
<evidence type="ECO:0000313" key="2">
    <source>
        <dbReference type="EMBL" id="HIX00917.1"/>
    </source>
</evidence>
<dbReference type="Proteomes" id="UP000824151">
    <property type="component" value="Unassembled WGS sequence"/>
</dbReference>
<dbReference type="AlphaFoldDB" id="A0A9D1UV65"/>
<dbReference type="EMBL" id="DXGD01000457">
    <property type="protein sequence ID" value="HIX00917.1"/>
    <property type="molecule type" value="Genomic_DNA"/>
</dbReference>
<dbReference type="Pfam" id="PF13460">
    <property type="entry name" value="NAD_binding_10"/>
    <property type="match status" value="1"/>
</dbReference>
<comment type="caution">
    <text evidence="2">The sequence shown here is derived from an EMBL/GenBank/DDBJ whole genome shotgun (WGS) entry which is preliminary data.</text>
</comment>
<dbReference type="PANTHER" id="PTHR43162">
    <property type="match status" value="1"/>
</dbReference>
<evidence type="ECO:0000313" key="3">
    <source>
        <dbReference type="Proteomes" id="UP000824151"/>
    </source>
</evidence>